<dbReference type="Proteomes" id="UP000295662">
    <property type="component" value="Unassembled WGS sequence"/>
</dbReference>
<dbReference type="OrthoDB" id="9792394at2"/>
<dbReference type="InterPro" id="IPR024524">
    <property type="entry name" value="DUF3800"/>
</dbReference>
<sequence>MLVFMDESGDNGLHLLTGSSKNLIITLVLFEDHAEALRADERIANLRRELGLNAGFEFHFSKLKQEWRERFLRAVGVFDFLYFSIVIDKAEIVRRGSFKPNELYRYACHLAIELAKPYLKEAIIVVDGSGSHQFRLDLATELRKRTNRPGETGGHLHKIKFQDSHRNNLLQLADMVCGAVARSVSDKPEAASYRKLISHCEVTVLRWPK</sequence>
<evidence type="ECO:0000313" key="1">
    <source>
        <dbReference type="EMBL" id="TDU80789.1"/>
    </source>
</evidence>
<dbReference type="Pfam" id="PF12686">
    <property type="entry name" value="DUF3800"/>
    <property type="match status" value="1"/>
</dbReference>
<organism evidence="1 2">
    <name type="scientific">Prosthecobacter fusiformis</name>
    <dbReference type="NCBI Taxonomy" id="48464"/>
    <lineage>
        <taxon>Bacteria</taxon>
        <taxon>Pseudomonadati</taxon>
        <taxon>Verrucomicrobiota</taxon>
        <taxon>Verrucomicrobiia</taxon>
        <taxon>Verrucomicrobiales</taxon>
        <taxon>Verrucomicrobiaceae</taxon>
        <taxon>Prosthecobacter</taxon>
    </lineage>
</organism>
<dbReference type="RefSeq" id="WP_133792786.1">
    <property type="nucleotide sequence ID" value="NZ_SOCA01000001.1"/>
</dbReference>
<reference evidence="1 2" key="1">
    <citation type="submission" date="2019-03" db="EMBL/GenBank/DDBJ databases">
        <title>Genomic Encyclopedia of Archaeal and Bacterial Type Strains, Phase II (KMG-II): from individual species to whole genera.</title>
        <authorList>
            <person name="Goeker M."/>
        </authorList>
    </citation>
    <scope>NUCLEOTIDE SEQUENCE [LARGE SCALE GENOMIC DNA]</scope>
    <source>
        <strain evidence="1 2">ATCC 25309</strain>
    </source>
</reference>
<name>A0A4R7SQC7_9BACT</name>
<gene>
    <name evidence="1" type="ORF">EI77_00086</name>
</gene>
<dbReference type="AlphaFoldDB" id="A0A4R7SQC7"/>
<comment type="caution">
    <text evidence="1">The sequence shown here is derived from an EMBL/GenBank/DDBJ whole genome shotgun (WGS) entry which is preliminary data.</text>
</comment>
<dbReference type="EMBL" id="SOCA01000001">
    <property type="protein sequence ID" value="TDU80789.1"/>
    <property type="molecule type" value="Genomic_DNA"/>
</dbReference>
<evidence type="ECO:0000313" key="2">
    <source>
        <dbReference type="Proteomes" id="UP000295662"/>
    </source>
</evidence>
<keyword evidence="2" id="KW-1185">Reference proteome</keyword>
<protein>
    <submittedName>
        <fullName evidence="1">Uncharacterized protein DUF3800</fullName>
    </submittedName>
</protein>
<accession>A0A4R7SQC7</accession>
<proteinExistence type="predicted"/>